<keyword evidence="2" id="KW-0805">Transcription regulation</keyword>
<name>A0A7Y7IVF7_9PROT</name>
<evidence type="ECO:0000256" key="2">
    <source>
        <dbReference type="ARBA" id="ARBA00023015"/>
    </source>
</evidence>
<dbReference type="SUPFAM" id="SSF46785">
    <property type="entry name" value="Winged helix' DNA-binding domain"/>
    <property type="match status" value="1"/>
</dbReference>
<feature type="region of interest" description="Disordered" evidence="5">
    <location>
        <begin position="296"/>
        <end position="316"/>
    </location>
</feature>
<keyword evidence="4" id="KW-0804">Transcription</keyword>
<dbReference type="AlphaFoldDB" id="A0A7Y7IVF7"/>
<feature type="domain" description="HTH lysR-type" evidence="6">
    <location>
        <begin position="9"/>
        <end position="66"/>
    </location>
</feature>
<dbReference type="PANTHER" id="PTHR30537:SF74">
    <property type="entry name" value="HTH-TYPE TRANSCRIPTIONAL REGULATOR TRPI"/>
    <property type="match status" value="1"/>
</dbReference>
<proteinExistence type="inferred from homology"/>
<dbReference type="Pfam" id="PF03466">
    <property type="entry name" value="LysR_substrate"/>
    <property type="match status" value="1"/>
</dbReference>
<gene>
    <name evidence="7" type="ORF">HUK84_08040</name>
</gene>
<dbReference type="GO" id="GO:0003700">
    <property type="term" value="F:DNA-binding transcription factor activity"/>
    <property type="evidence" value="ECO:0007669"/>
    <property type="project" value="InterPro"/>
</dbReference>
<comment type="similarity">
    <text evidence="1">Belongs to the LysR transcriptional regulatory family.</text>
</comment>
<sequence length="316" mass="35171">MPMSRLRLPSLNALRAFEAAARHVTLARAAEELHVTHGAVSRQIRLLEEELGEDLFLRDGRGKALNPRGHLLAGRLHEIFADLAQAIDDFRQDGVVQPLSISCEPTLCLKMLIRDLGALKRETGLDVKLFAAGGPVDFARDRIDLAIRRDDFPIPNDLYVHPLADEATGPVLSPRMADDRPVSDFRRLPQLHSMTRPGAWRDWFRRTGVRPVRAKREIFEHFYLALEAAQAGHGVALASVYMAAGDIAAGLLVAPRRFVPDGTRYVCLSREPFDRDPRRRLFASWLGRRMERLSRAFAGDDPGGDDSEGDGSGARS</sequence>
<dbReference type="InterPro" id="IPR058163">
    <property type="entry name" value="LysR-type_TF_proteobact-type"/>
</dbReference>
<dbReference type="Gene3D" id="3.40.190.10">
    <property type="entry name" value="Periplasmic binding protein-like II"/>
    <property type="match status" value="2"/>
</dbReference>
<evidence type="ECO:0000256" key="5">
    <source>
        <dbReference type="SAM" id="MobiDB-lite"/>
    </source>
</evidence>
<dbReference type="Gene3D" id="1.10.10.10">
    <property type="entry name" value="Winged helix-like DNA-binding domain superfamily/Winged helix DNA-binding domain"/>
    <property type="match status" value="1"/>
</dbReference>
<dbReference type="PANTHER" id="PTHR30537">
    <property type="entry name" value="HTH-TYPE TRANSCRIPTIONAL REGULATOR"/>
    <property type="match status" value="1"/>
</dbReference>
<evidence type="ECO:0000256" key="3">
    <source>
        <dbReference type="ARBA" id="ARBA00023125"/>
    </source>
</evidence>
<protein>
    <submittedName>
        <fullName evidence="7">LysR family transcriptional regulator</fullName>
    </submittedName>
</protein>
<dbReference type="PRINTS" id="PR00039">
    <property type="entry name" value="HTHLYSR"/>
</dbReference>
<evidence type="ECO:0000259" key="6">
    <source>
        <dbReference type="PROSITE" id="PS50931"/>
    </source>
</evidence>
<dbReference type="InterPro" id="IPR005119">
    <property type="entry name" value="LysR_subst-bd"/>
</dbReference>
<dbReference type="GO" id="GO:0043565">
    <property type="term" value="F:sequence-specific DNA binding"/>
    <property type="evidence" value="ECO:0007669"/>
    <property type="project" value="TreeGrafter"/>
</dbReference>
<dbReference type="PROSITE" id="PS50931">
    <property type="entry name" value="HTH_LYSR"/>
    <property type="match status" value="1"/>
</dbReference>
<evidence type="ECO:0000256" key="4">
    <source>
        <dbReference type="ARBA" id="ARBA00023163"/>
    </source>
</evidence>
<evidence type="ECO:0000313" key="7">
    <source>
        <dbReference type="EMBL" id="NVN11088.1"/>
    </source>
</evidence>
<reference evidence="7 8" key="1">
    <citation type="submission" date="2020-06" db="EMBL/GenBank/DDBJ databases">
        <title>Description of novel acetic acid bacteria.</title>
        <authorList>
            <person name="Sombolestani A."/>
        </authorList>
    </citation>
    <scope>NUCLEOTIDE SEQUENCE [LARGE SCALE GENOMIC DNA]</scope>
    <source>
        <strain evidence="7 8">LMG 31431</strain>
    </source>
</reference>
<keyword evidence="3" id="KW-0238">DNA-binding</keyword>
<dbReference type="EMBL" id="JABXXP010000115">
    <property type="protein sequence ID" value="NVN11088.1"/>
    <property type="molecule type" value="Genomic_DNA"/>
</dbReference>
<accession>A0A7Y7IVF7</accession>
<dbReference type="InterPro" id="IPR000847">
    <property type="entry name" value="LysR_HTH_N"/>
</dbReference>
<dbReference type="InterPro" id="IPR036388">
    <property type="entry name" value="WH-like_DNA-bd_sf"/>
</dbReference>
<organism evidence="7 8">
    <name type="scientific">Nguyenibacter vanlangensis</name>
    <dbReference type="NCBI Taxonomy" id="1216886"/>
    <lineage>
        <taxon>Bacteria</taxon>
        <taxon>Pseudomonadati</taxon>
        <taxon>Pseudomonadota</taxon>
        <taxon>Alphaproteobacteria</taxon>
        <taxon>Acetobacterales</taxon>
        <taxon>Acetobacteraceae</taxon>
        <taxon>Nguyenibacter</taxon>
    </lineage>
</organism>
<comment type="caution">
    <text evidence="7">The sequence shown here is derived from an EMBL/GenBank/DDBJ whole genome shotgun (WGS) entry which is preliminary data.</text>
</comment>
<dbReference type="Pfam" id="PF00126">
    <property type="entry name" value="HTH_1"/>
    <property type="match status" value="1"/>
</dbReference>
<dbReference type="SUPFAM" id="SSF53850">
    <property type="entry name" value="Periplasmic binding protein-like II"/>
    <property type="match status" value="1"/>
</dbReference>
<evidence type="ECO:0000256" key="1">
    <source>
        <dbReference type="ARBA" id="ARBA00009437"/>
    </source>
</evidence>
<dbReference type="GO" id="GO:0006351">
    <property type="term" value="P:DNA-templated transcription"/>
    <property type="evidence" value="ECO:0007669"/>
    <property type="project" value="TreeGrafter"/>
</dbReference>
<dbReference type="InterPro" id="IPR036390">
    <property type="entry name" value="WH_DNA-bd_sf"/>
</dbReference>
<dbReference type="Proteomes" id="UP000534870">
    <property type="component" value="Unassembled WGS sequence"/>
</dbReference>
<evidence type="ECO:0000313" key="8">
    <source>
        <dbReference type="Proteomes" id="UP000534870"/>
    </source>
</evidence>